<proteinExistence type="predicted"/>
<organism evidence="2 3">
    <name type="scientific">Dryococelus australis</name>
    <dbReference type="NCBI Taxonomy" id="614101"/>
    <lineage>
        <taxon>Eukaryota</taxon>
        <taxon>Metazoa</taxon>
        <taxon>Ecdysozoa</taxon>
        <taxon>Arthropoda</taxon>
        <taxon>Hexapoda</taxon>
        <taxon>Insecta</taxon>
        <taxon>Pterygota</taxon>
        <taxon>Neoptera</taxon>
        <taxon>Polyneoptera</taxon>
        <taxon>Phasmatodea</taxon>
        <taxon>Verophasmatodea</taxon>
        <taxon>Anareolatae</taxon>
        <taxon>Phasmatidae</taxon>
        <taxon>Eurycanthinae</taxon>
        <taxon>Dryococelus</taxon>
    </lineage>
</organism>
<reference evidence="2 3" key="1">
    <citation type="submission" date="2023-02" db="EMBL/GenBank/DDBJ databases">
        <title>LHISI_Scaffold_Assembly.</title>
        <authorList>
            <person name="Stuart O.P."/>
            <person name="Cleave R."/>
            <person name="Magrath M.J.L."/>
            <person name="Mikheyev A.S."/>
        </authorList>
    </citation>
    <scope>NUCLEOTIDE SEQUENCE [LARGE SCALE GENOMIC DNA]</scope>
    <source>
        <strain evidence="2">Daus_M_001</strain>
        <tissue evidence="2">Leg muscle</tissue>
    </source>
</reference>
<sequence length="177" mass="19915">MRVIEASMEQRRNEGAGETGNPRENPPTNDSSMRKSGVTRPGIEPGSPWREASRLTAQPPWPHERTALHSCNTWQRPGKGHWADNCHSDFGRGHSSKRADRSLDTNHVLSCVHTTDTLVHHPQLMFLAAPDFARCAEETDYQKVHSITRRHRFLQNGNGEMLTPVKVAINHPSNQAM</sequence>
<feature type="region of interest" description="Disordered" evidence="1">
    <location>
        <begin position="1"/>
        <end position="64"/>
    </location>
</feature>
<name>A0ABQ9IB60_9NEOP</name>
<comment type="caution">
    <text evidence="2">The sequence shown here is derived from an EMBL/GenBank/DDBJ whole genome shotgun (WGS) entry which is preliminary data.</text>
</comment>
<gene>
    <name evidence="2" type="ORF">PR048_006510</name>
</gene>
<protein>
    <submittedName>
        <fullName evidence="2">Uncharacterized protein</fullName>
    </submittedName>
</protein>
<dbReference type="EMBL" id="JARBHB010000002">
    <property type="protein sequence ID" value="KAJ8893909.1"/>
    <property type="molecule type" value="Genomic_DNA"/>
</dbReference>
<keyword evidence="3" id="KW-1185">Reference proteome</keyword>
<evidence type="ECO:0000256" key="1">
    <source>
        <dbReference type="SAM" id="MobiDB-lite"/>
    </source>
</evidence>
<evidence type="ECO:0000313" key="3">
    <source>
        <dbReference type="Proteomes" id="UP001159363"/>
    </source>
</evidence>
<dbReference type="Proteomes" id="UP001159363">
    <property type="component" value="Chromosome 2"/>
</dbReference>
<accession>A0ABQ9IB60</accession>
<evidence type="ECO:0000313" key="2">
    <source>
        <dbReference type="EMBL" id="KAJ8893909.1"/>
    </source>
</evidence>